<feature type="transmembrane region" description="Helical" evidence="1">
    <location>
        <begin position="217"/>
        <end position="237"/>
    </location>
</feature>
<gene>
    <name evidence="2" type="ORF">Raf01_50250</name>
</gene>
<accession>A0A8J3QW21</accession>
<keyword evidence="1" id="KW-0472">Membrane</keyword>
<evidence type="ECO:0000256" key="1">
    <source>
        <dbReference type="SAM" id="Phobius"/>
    </source>
</evidence>
<dbReference type="AlphaFoldDB" id="A0A8J3QW21"/>
<feature type="transmembrane region" description="Helical" evidence="1">
    <location>
        <begin position="191"/>
        <end position="211"/>
    </location>
</feature>
<comment type="caution">
    <text evidence="2">The sequence shown here is derived from an EMBL/GenBank/DDBJ whole genome shotgun (WGS) entry which is preliminary data.</text>
</comment>
<dbReference type="Proteomes" id="UP000642748">
    <property type="component" value="Unassembled WGS sequence"/>
</dbReference>
<feature type="transmembrane region" description="Helical" evidence="1">
    <location>
        <begin position="111"/>
        <end position="131"/>
    </location>
</feature>
<feature type="transmembrane region" description="Helical" evidence="1">
    <location>
        <begin position="244"/>
        <end position="261"/>
    </location>
</feature>
<dbReference type="RefSeq" id="WP_203920425.1">
    <property type="nucleotide sequence ID" value="NZ_BONZ01000048.1"/>
</dbReference>
<dbReference type="EMBL" id="BONZ01000048">
    <property type="protein sequence ID" value="GIH16853.1"/>
    <property type="molecule type" value="Genomic_DNA"/>
</dbReference>
<keyword evidence="3" id="KW-1185">Reference proteome</keyword>
<organism evidence="2 3">
    <name type="scientific">Rugosimonospora africana</name>
    <dbReference type="NCBI Taxonomy" id="556532"/>
    <lineage>
        <taxon>Bacteria</taxon>
        <taxon>Bacillati</taxon>
        <taxon>Actinomycetota</taxon>
        <taxon>Actinomycetes</taxon>
        <taxon>Micromonosporales</taxon>
        <taxon>Micromonosporaceae</taxon>
        <taxon>Rugosimonospora</taxon>
    </lineage>
</organism>
<sequence length="321" mass="34226">MSDELRNRYRALLRWYPTDYRTERGDEIVETYLDLAAPGQRRPHPSDVVDLIRGCVRAHLRARHSLGLADALPIAANLALMTATVLAALWLVLAERTTVPGDFLWHSPGPFVTLGAAAWIAWLLTPAAALLGFGRPAVALALLTTAALVPVATLTSYVRPPLFVLVPQIALGMVALAVPARRWSPVSGVGLAVTAATAGLAARSGVAKFYYTLLATLPYAGLCLAAVSVITAIVLGVRRDPRGWWAALILLGPVLLLATTHRSLAIDQQWSTWSLAPAATWWTGAATTAVVTAIAVAAVCATLWLRGWLVSYPAHGSPTRD</sequence>
<feature type="transmembrane region" description="Helical" evidence="1">
    <location>
        <begin position="281"/>
        <end position="305"/>
    </location>
</feature>
<name>A0A8J3QW21_9ACTN</name>
<keyword evidence="1" id="KW-0812">Transmembrane</keyword>
<evidence type="ECO:0000313" key="2">
    <source>
        <dbReference type="EMBL" id="GIH16853.1"/>
    </source>
</evidence>
<evidence type="ECO:0000313" key="3">
    <source>
        <dbReference type="Proteomes" id="UP000642748"/>
    </source>
</evidence>
<feature type="transmembrane region" description="Helical" evidence="1">
    <location>
        <begin position="138"/>
        <end position="156"/>
    </location>
</feature>
<feature type="transmembrane region" description="Helical" evidence="1">
    <location>
        <begin position="162"/>
        <end position="179"/>
    </location>
</feature>
<protein>
    <submittedName>
        <fullName evidence="2">Uncharacterized protein</fullName>
    </submittedName>
</protein>
<keyword evidence="1" id="KW-1133">Transmembrane helix</keyword>
<feature type="transmembrane region" description="Helical" evidence="1">
    <location>
        <begin position="71"/>
        <end position="91"/>
    </location>
</feature>
<proteinExistence type="predicted"/>
<reference evidence="2" key="1">
    <citation type="submission" date="2021-01" db="EMBL/GenBank/DDBJ databases">
        <title>Whole genome shotgun sequence of Rugosimonospora africana NBRC 104875.</title>
        <authorList>
            <person name="Komaki H."/>
            <person name="Tamura T."/>
        </authorList>
    </citation>
    <scope>NUCLEOTIDE SEQUENCE</scope>
    <source>
        <strain evidence="2">NBRC 104875</strain>
    </source>
</reference>